<dbReference type="HOGENOM" id="CLU_032905_0_0_10"/>
<feature type="domain" description="Peptidase M14" evidence="1">
    <location>
        <begin position="41"/>
        <end position="170"/>
    </location>
</feature>
<dbReference type="STRING" id="926562.Oweho_1287"/>
<dbReference type="Pfam" id="PF00246">
    <property type="entry name" value="Peptidase_M14"/>
    <property type="match status" value="1"/>
</dbReference>
<reference evidence="2 3" key="1">
    <citation type="journal article" date="2012" name="Stand. Genomic Sci.">
        <title>Genome sequence of the orange-pigmented seawater bacterium Owenweeksia hongkongensis type strain (UST20020801(T)).</title>
        <authorList>
            <person name="Riedel T."/>
            <person name="Held B."/>
            <person name="Nolan M."/>
            <person name="Lucas S."/>
            <person name="Lapidus A."/>
            <person name="Tice H."/>
            <person name="Del Rio T.G."/>
            <person name="Cheng J.F."/>
            <person name="Han C."/>
            <person name="Tapia R."/>
            <person name="Goodwin L.A."/>
            <person name="Pitluck S."/>
            <person name="Liolios K."/>
            <person name="Mavromatis K."/>
            <person name="Pagani I."/>
            <person name="Ivanova N."/>
            <person name="Mikhailova N."/>
            <person name="Pati A."/>
            <person name="Chen A."/>
            <person name="Palaniappan K."/>
            <person name="Rohde M."/>
            <person name="Tindall B.J."/>
            <person name="Detter J.C."/>
            <person name="Goker M."/>
            <person name="Woyke T."/>
            <person name="Bristow J."/>
            <person name="Eisen J.A."/>
            <person name="Markowitz V."/>
            <person name="Hugenholtz P."/>
            <person name="Klenk H.P."/>
            <person name="Kyrpides N.C."/>
        </authorList>
    </citation>
    <scope>NUCLEOTIDE SEQUENCE</scope>
    <source>
        <strain evidence="3">DSM 17368 / JCM 12287 / NRRL B-23963</strain>
    </source>
</reference>
<dbReference type="GO" id="GO:0008270">
    <property type="term" value="F:zinc ion binding"/>
    <property type="evidence" value="ECO:0007669"/>
    <property type="project" value="InterPro"/>
</dbReference>
<dbReference type="GO" id="GO:0004181">
    <property type="term" value="F:metallocarboxypeptidase activity"/>
    <property type="evidence" value="ECO:0007669"/>
    <property type="project" value="InterPro"/>
</dbReference>
<organism evidence="2 3">
    <name type="scientific">Owenweeksia hongkongensis (strain DSM 17368 / CIP 108786 / JCM 12287 / NRRL B-23963 / UST20020801)</name>
    <dbReference type="NCBI Taxonomy" id="926562"/>
    <lineage>
        <taxon>Bacteria</taxon>
        <taxon>Pseudomonadati</taxon>
        <taxon>Bacteroidota</taxon>
        <taxon>Flavobacteriia</taxon>
        <taxon>Flavobacteriales</taxon>
        <taxon>Owenweeksiaceae</taxon>
        <taxon>Owenweeksia</taxon>
    </lineage>
</organism>
<evidence type="ECO:0000259" key="1">
    <source>
        <dbReference type="Pfam" id="PF00246"/>
    </source>
</evidence>
<dbReference type="EMBL" id="CP003156">
    <property type="protein sequence ID" value="AEV32287.1"/>
    <property type="molecule type" value="Genomic_DNA"/>
</dbReference>
<keyword evidence="3" id="KW-1185">Reference proteome</keyword>
<dbReference type="AlphaFoldDB" id="G8R6V2"/>
<evidence type="ECO:0000313" key="2">
    <source>
        <dbReference type="EMBL" id="AEV32287.1"/>
    </source>
</evidence>
<accession>G8R6V2</accession>
<keyword evidence="2" id="KW-0378">Hydrolase</keyword>
<dbReference type="OrthoDB" id="9767214at2"/>
<keyword evidence="2" id="KW-0645">Protease</keyword>
<protein>
    <submittedName>
        <fullName evidence="2">Zinc carboxypeptidase</fullName>
    </submittedName>
</protein>
<dbReference type="Gene3D" id="3.40.630.10">
    <property type="entry name" value="Zn peptidases"/>
    <property type="match status" value="1"/>
</dbReference>
<dbReference type="SUPFAM" id="SSF53187">
    <property type="entry name" value="Zn-dependent exopeptidases"/>
    <property type="match status" value="1"/>
</dbReference>
<dbReference type="KEGG" id="oho:Oweho_1287"/>
<dbReference type="InterPro" id="IPR000834">
    <property type="entry name" value="Peptidase_M14"/>
</dbReference>
<dbReference type="RefSeq" id="WP_014201645.1">
    <property type="nucleotide sequence ID" value="NC_016599.1"/>
</dbReference>
<proteinExistence type="predicted"/>
<dbReference type="eggNOG" id="COG2866">
    <property type="taxonomic scope" value="Bacteria"/>
</dbReference>
<dbReference type="Proteomes" id="UP000005631">
    <property type="component" value="Chromosome"/>
</dbReference>
<evidence type="ECO:0000313" key="3">
    <source>
        <dbReference type="Proteomes" id="UP000005631"/>
    </source>
</evidence>
<keyword evidence="2" id="KW-0121">Carboxypeptidase</keyword>
<gene>
    <name evidence="2" type="ordered locus">Oweho_1287</name>
</gene>
<sequence>MRFFLIWIISGLTSTTCLAQLSELYLDGISLTYDQVISSYQELALENENASLVEIGPTDSGRKLHLFLIGSNPMKDDATLQDIANDKAVVLINNGIHPGESCGIDASIIFAREILQKKILDDVLIAIVPVYNIGGALNRGSFSRANQDGPEEHGFRGNSRNLDLNRDFVKADALNTISFYTIFQALQPHIFVDTHTSNGADYQYTMTLISTQKDKLNPVLAETLTKDLEPFLYKQMNKKGWPMTPYVNVFGNTPDKGFAAFLETPRYASGYTTLFNTIGFITETHMLKPYKDRVASTLAFLHVMNKYVADNSSDLKEAKKKAFEFDQQQNQFAINWTLDSSKYELRKFKGYEYSYPESMISGSKRLKYDGSKPKTFDIKYYNTWKTADSAMLPAYYVVPRAWREVAYRLQLNGVIMEPLKSDTIINVNSYYIQNPKFSNYPYEGHFPLRDMEVEIKYQQRAFLAGDYLVPTKQKNIRFIVSMLEPKAVDSYLRWNFYDEIFQQKEHFSPYVFEETAEQLLKDNEDLKTAFEEWKEKNPELLSNSYPALKFIYENSVYYEKEHLRYPVARIE</sequence>
<name>G8R6V2_OWEHD</name>
<dbReference type="PATRIC" id="fig|926562.3.peg.1297"/>
<dbReference type="GO" id="GO:0006508">
    <property type="term" value="P:proteolysis"/>
    <property type="evidence" value="ECO:0007669"/>
    <property type="project" value="InterPro"/>
</dbReference>